<evidence type="ECO:0000256" key="5">
    <source>
        <dbReference type="ARBA" id="ARBA00022917"/>
    </source>
</evidence>
<keyword evidence="11" id="KW-1185">Reference proteome</keyword>
<dbReference type="SUPFAM" id="SSF48163">
    <property type="entry name" value="An anticodon-binding domain of class I aminoacyl-tRNA synthetases"/>
    <property type="match status" value="1"/>
</dbReference>
<dbReference type="GO" id="GO:0006424">
    <property type="term" value="P:glutamyl-tRNA aminoacylation"/>
    <property type="evidence" value="ECO:0007669"/>
    <property type="project" value="TreeGrafter"/>
</dbReference>
<evidence type="ECO:0000256" key="7">
    <source>
        <dbReference type="ARBA" id="ARBA00023128"/>
    </source>
</evidence>
<accession>A0AAV0E4M3</accession>
<dbReference type="GO" id="GO:0004818">
    <property type="term" value="F:glutamate-tRNA ligase activity"/>
    <property type="evidence" value="ECO:0007669"/>
    <property type="project" value="TreeGrafter"/>
</dbReference>
<dbReference type="InterPro" id="IPR008925">
    <property type="entry name" value="aa_tRNA-synth_I_cd-bd_sf"/>
</dbReference>
<dbReference type="FunFam" id="1.10.10.350:FF:000004">
    <property type="entry name" value="Glutamate--tRNA ligase chloroplastic/mitochondrial"/>
    <property type="match status" value="1"/>
</dbReference>
<reference evidence="10" key="1">
    <citation type="submission" date="2022-07" db="EMBL/GenBank/DDBJ databases">
        <authorList>
            <person name="Macas J."/>
            <person name="Novak P."/>
            <person name="Neumann P."/>
        </authorList>
    </citation>
    <scope>NUCLEOTIDE SEQUENCE</scope>
</reference>
<comment type="caution">
    <text evidence="10">The sequence shown here is derived from an EMBL/GenBank/DDBJ whole genome shotgun (WGS) entry which is preliminary data.</text>
</comment>
<keyword evidence="8" id="KW-0030">Aminoacyl-tRNA synthetase</keyword>
<dbReference type="Pfam" id="PF19269">
    <property type="entry name" value="Anticodon_2"/>
    <property type="match status" value="1"/>
</dbReference>
<dbReference type="InterPro" id="IPR045462">
    <property type="entry name" value="aa-tRNA-synth_I_cd-bd"/>
</dbReference>
<keyword evidence="7" id="KW-0496">Mitochondrion</keyword>
<evidence type="ECO:0000259" key="9">
    <source>
        <dbReference type="Pfam" id="PF19269"/>
    </source>
</evidence>
<evidence type="ECO:0000256" key="8">
    <source>
        <dbReference type="ARBA" id="ARBA00023146"/>
    </source>
</evidence>
<dbReference type="EMBL" id="CAMAPF010000342">
    <property type="protein sequence ID" value="CAH9117009.1"/>
    <property type="molecule type" value="Genomic_DNA"/>
</dbReference>
<dbReference type="GO" id="GO:0000049">
    <property type="term" value="F:tRNA binding"/>
    <property type="evidence" value="ECO:0007669"/>
    <property type="project" value="InterPro"/>
</dbReference>
<dbReference type="Gene3D" id="1.10.10.350">
    <property type="match status" value="1"/>
</dbReference>
<dbReference type="GO" id="GO:0005524">
    <property type="term" value="F:ATP binding"/>
    <property type="evidence" value="ECO:0007669"/>
    <property type="project" value="UniProtKB-KW"/>
</dbReference>
<feature type="domain" description="Aminoacyl-tRNA synthetase class I anticodon-binding" evidence="9">
    <location>
        <begin position="68"/>
        <end position="111"/>
    </location>
</feature>
<evidence type="ECO:0000256" key="6">
    <source>
        <dbReference type="ARBA" id="ARBA00022946"/>
    </source>
</evidence>
<dbReference type="Proteomes" id="UP001152523">
    <property type="component" value="Unassembled WGS sequence"/>
</dbReference>
<dbReference type="InterPro" id="IPR020751">
    <property type="entry name" value="aa-tRNA-synth_I_codon-bd_sub2"/>
</dbReference>
<organism evidence="10 11">
    <name type="scientific">Cuscuta epithymum</name>
    <dbReference type="NCBI Taxonomy" id="186058"/>
    <lineage>
        <taxon>Eukaryota</taxon>
        <taxon>Viridiplantae</taxon>
        <taxon>Streptophyta</taxon>
        <taxon>Embryophyta</taxon>
        <taxon>Tracheophyta</taxon>
        <taxon>Spermatophyta</taxon>
        <taxon>Magnoliopsida</taxon>
        <taxon>eudicotyledons</taxon>
        <taxon>Gunneridae</taxon>
        <taxon>Pentapetalae</taxon>
        <taxon>asterids</taxon>
        <taxon>lamiids</taxon>
        <taxon>Solanales</taxon>
        <taxon>Convolvulaceae</taxon>
        <taxon>Cuscuteae</taxon>
        <taxon>Cuscuta</taxon>
        <taxon>Cuscuta subgen. Cuscuta</taxon>
    </lineage>
</organism>
<evidence type="ECO:0000256" key="3">
    <source>
        <dbReference type="ARBA" id="ARBA00022741"/>
    </source>
</evidence>
<comment type="similarity">
    <text evidence="1">Belongs to the class-I aminoacyl-tRNA synthetase family. Glutamate--tRNA ligase type 1 subfamily.</text>
</comment>
<gene>
    <name evidence="10" type="ORF">CEPIT_LOCUS21718</name>
</gene>
<evidence type="ECO:0000313" key="10">
    <source>
        <dbReference type="EMBL" id="CAH9117009.1"/>
    </source>
</evidence>
<keyword evidence="6" id="KW-0809">Transit peptide</keyword>
<evidence type="ECO:0000313" key="11">
    <source>
        <dbReference type="Proteomes" id="UP001152523"/>
    </source>
</evidence>
<name>A0AAV0E4M3_9ASTE</name>
<keyword evidence="4" id="KW-0067">ATP-binding</keyword>
<dbReference type="AlphaFoldDB" id="A0AAV0E4M3"/>
<dbReference type="GO" id="GO:0005739">
    <property type="term" value="C:mitochondrion"/>
    <property type="evidence" value="ECO:0007669"/>
    <property type="project" value="TreeGrafter"/>
</dbReference>
<evidence type="ECO:0000256" key="2">
    <source>
        <dbReference type="ARBA" id="ARBA00022598"/>
    </source>
</evidence>
<proteinExistence type="inferred from homology"/>
<evidence type="ECO:0000256" key="4">
    <source>
        <dbReference type="ARBA" id="ARBA00022840"/>
    </source>
</evidence>
<evidence type="ECO:0000256" key="1">
    <source>
        <dbReference type="ARBA" id="ARBA00007894"/>
    </source>
</evidence>
<dbReference type="PANTHER" id="PTHR43311:SF2">
    <property type="entry name" value="GLUTAMATE--TRNA LIGASE, MITOCHONDRIAL-RELATED"/>
    <property type="match status" value="1"/>
</dbReference>
<dbReference type="InterPro" id="IPR049940">
    <property type="entry name" value="GluQ/Sye"/>
</dbReference>
<sequence length="160" mass="17387">MLLKDGIDLINDSEKVLSNLLCYPFNETLTSPEGKSLLDDGLHEVADSLLAAYSSGELFAALDEGQPGWQKWVKSFGKALERKGKSLFMPLRVLLTGKLHGPDMGSSIVLLYKAGNSGAVASHVGFISLDERFKVIREVDWESFSKDPPIHESAAGASIH</sequence>
<keyword evidence="5" id="KW-0648">Protein biosynthesis</keyword>
<dbReference type="PANTHER" id="PTHR43311">
    <property type="entry name" value="GLUTAMATE--TRNA LIGASE"/>
    <property type="match status" value="1"/>
</dbReference>
<keyword evidence="2" id="KW-0436">Ligase</keyword>
<protein>
    <recommendedName>
        <fullName evidence="9">Aminoacyl-tRNA synthetase class I anticodon-binding domain-containing protein</fullName>
    </recommendedName>
</protein>
<keyword evidence="3" id="KW-0547">Nucleotide-binding</keyword>